<dbReference type="Proteomes" id="UP001476798">
    <property type="component" value="Unassembled WGS sequence"/>
</dbReference>
<accession>A0ABV0Q0I8</accession>
<gene>
    <name evidence="1" type="ORF">GOODEAATRI_023897</name>
</gene>
<proteinExistence type="predicted"/>
<evidence type="ECO:0000313" key="2">
    <source>
        <dbReference type="Proteomes" id="UP001476798"/>
    </source>
</evidence>
<name>A0ABV0Q0I8_9TELE</name>
<reference evidence="1 2" key="1">
    <citation type="submission" date="2021-06" db="EMBL/GenBank/DDBJ databases">
        <authorList>
            <person name="Palmer J.M."/>
        </authorList>
    </citation>
    <scope>NUCLEOTIDE SEQUENCE [LARGE SCALE GENOMIC DNA]</scope>
    <source>
        <strain evidence="1 2">GA_2019</strain>
        <tissue evidence="1">Muscle</tissue>
    </source>
</reference>
<evidence type="ECO:0000313" key="1">
    <source>
        <dbReference type="EMBL" id="MEQ2189288.1"/>
    </source>
</evidence>
<keyword evidence="2" id="KW-1185">Reference proteome</keyword>
<protein>
    <submittedName>
        <fullName evidence="1">Uncharacterized protein</fullName>
    </submittedName>
</protein>
<comment type="caution">
    <text evidence="1">The sequence shown here is derived from an EMBL/GenBank/DDBJ whole genome shotgun (WGS) entry which is preliminary data.</text>
</comment>
<dbReference type="EMBL" id="JAHRIO010092563">
    <property type="protein sequence ID" value="MEQ2189288.1"/>
    <property type="molecule type" value="Genomic_DNA"/>
</dbReference>
<sequence length="100" mass="10978">MPLLLACGHLDQGTDIAPQLRDGYYADMQSTKQSFRLPQAITLTLQTVSQRDGETQGNIKHHVNTLRLHIACKKTPNNAPQVGSTLLHVVSEVPLGDINH</sequence>
<organism evidence="1 2">
    <name type="scientific">Goodea atripinnis</name>
    <dbReference type="NCBI Taxonomy" id="208336"/>
    <lineage>
        <taxon>Eukaryota</taxon>
        <taxon>Metazoa</taxon>
        <taxon>Chordata</taxon>
        <taxon>Craniata</taxon>
        <taxon>Vertebrata</taxon>
        <taxon>Euteleostomi</taxon>
        <taxon>Actinopterygii</taxon>
        <taxon>Neopterygii</taxon>
        <taxon>Teleostei</taxon>
        <taxon>Neoteleostei</taxon>
        <taxon>Acanthomorphata</taxon>
        <taxon>Ovalentaria</taxon>
        <taxon>Atherinomorphae</taxon>
        <taxon>Cyprinodontiformes</taxon>
        <taxon>Goodeidae</taxon>
        <taxon>Goodea</taxon>
    </lineage>
</organism>